<sequence>MSMHADTEEIILSPSNSSSQTTEVSDEIDNADINMNSSMNDFMDFNSEYSSVKSDITDSGNSEYSSNKSSITDSDNKVSSSEVKKSESANTEDERDSSSLNSDYNTDVNCSVIADYDFIDNITDNKYDARSEMTDAMIWQHITFHIIHNSISGWWNILLAKIMLLHTKKTFIIIHHLNSIFNLLGQLLYMAIVALTMEFSHQT</sequence>
<evidence type="ECO:0000313" key="1">
    <source>
        <dbReference type="EMBL" id="KAI2382647.1"/>
    </source>
</evidence>
<accession>A0ACB8UQ02</accession>
<reference evidence="1" key="1">
    <citation type="journal article" date="2022" name="bioRxiv">
        <title>Population genetic analysis of Ophidiomyces ophidiicola, the causative agent of snake fungal disease, indicates recent introductions to the USA.</title>
        <authorList>
            <person name="Ladner J.T."/>
            <person name="Palmer J.M."/>
            <person name="Ettinger C.L."/>
            <person name="Stajich J.E."/>
            <person name="Farrell T.M."/>
            <person name="Glorioso B.M."/>
            <person name="Lawson B."/>
            <person name="Price S.J."/>
            <person name="Stengle A.G."/>
            <person name="Grear D.A."/>
            <person name="Lorch J.M."/>
        </authorList>
    </citation>
    <scope>NUCLEOTIDE SEQUENCE</scope>
    <source>
        <strain evidence="1">NWHC 24266-5</strain>
    </source>
</reference>
<dbReference type="EMBL" id="JALBCA010000114">
    <property type="protein sequence ID" value="KAI2382647.1"/>
    <property type="molecule type" value="Genomic_DNA"/>
</dbReference>
<protein>
    <submittedName>
        <fullName evidence="1">Uncharacterized protein</fullName>
    </submittedName>
</protein>
<name>A0ACB8UQ02_9EURO</name>
<organism evidence="1">
    <name type="scientific">Ophidiomyces ophidiicola</name>
    <dbReference type="NCBI Taxonomy" id="1387563"/>
    <lineage>
        <taxon>Eukaryota</taxon>
        <taxon>Fungi</taxon>
        <taxon>Dikarya</taxon>
        <taxon>Ascomycota</taxon>
        <taxon>Pezizomycotina</taxon>
        <taxon>Eurotiomycetes</taxon>
        <taxon>Eurotiomycetidae</taxon>
        <taxon>Onygenales</taxon>
        <taxon>Onygenaceae</taxon>
        <taxon>Ophidiomyces</taxon>
    </lineage>
</organism>
<comment type="caution">
    <text evidence="1">The sequence shown here is derived from an EMBL/GenBank/DDBJ whole genome shotgun (WGS) entry which is preliminary data.</text>
</comment>
<gene>
    <name evidence="1" type="ORF">LOY88_005834</name>
</gene>
<proteinExistence type="predicted"/>